<comment type="caution">
    <text evidence="1">The sequence shown here is derived from an EMBL/GenBank/DDBJ whole genome shotgun (WGS) entry which is preliminary data.</text>
</comment>
<evidence type="ECO:0000313" key="1">
    <source>
        <dbReference type="EMBL" id="KXL53207.1"/>
    </source>
</evidence>
<dbReference type="EMBL" id="LRVM01000003">
    <property type="protein sequence ID" value="KXL53207.1"/>
    <property type="molecule type" value="Genomic_DNA"/>
</dbReference>
<dbReference type="STRING" id="36847.CLNEO_11780"/>
<evidence type="ECO:0000313" key="2">
    <source>
        <dbReference type="Proteomes" id="UP000070539"/>
    </source>
</evidence>
<proteinExistence type="predicted"/>
<organism evidence="1 2">
    <name type="scientific">Anaerotignum neopropionicum</name>
    <dbReference type="NCBI Taxonomy" id="36847"/>
    <lineage>
        <taxon>Bacteria</taxon>
        <taxon>Bacillati</taxon>
        <taxon>Bacillota</taxon>
        <taxon>Clostridia</taxon>
        <taxon>Lachnospirales</taxon>
        <taxon>Anaerotignaceae</taxon>
        <taxon>Anaerotignum</taxon>
    </lineage>
</organism>
<keyword evidence="2" id="KW-1185">Reference proteome</keyword>
<dbReference type="RefSeq" id="WP_066085936.1">
    <property type="nucleotide sequence ID" value="NZ_LRVM01000003.1"/>
</dbReference>
<reference evidence="1 2" key="1">
    <citation type="submission" date="2016-01" db="EMBL/GenBank/DDBJ databases">
        <title>Genome sequence of Clostridium neopropionicum X4, DSM-3847.</title>
        <authorList>
            <person name="Poehlein A."/>
            <person name="Beck M.H."/>
            <person name="Bengelsdorf F.R."/>
            <person name="Daniel R."/>
            <person name="Duerre P."/>
        </authorList>
    </citation>
    <scope>NUCLEOTIDE SEQUENCE [LARGE SCALE GENOMIC DNA]</scope>
    <source>
        <strain evidence="1 2">DSM-3847</strain>
    </source>
</reference>
<accession>A0A136WFH8</accession>
<name>A0A136WFH8_9FIRM</name>
<protein>
    <submittedName>
        <fullName evidence="1">Uncharacterized protein</fullName>
    </submittedName>
</protein>
<sequence>MHYNSCRLNGAQKAVLKYTPKNNHILNATLCSLLKNQENTIVYLTLKNDEAFWFLIKECNEKQLIGFAKLDQTWVHKLIEVSNIRTFC</sequence>
<dbReference type="AlphaFoldDB" id="A0A136WFH8"/>
<dbReference type="Proteomes" id="UP000070539">
    <property type="component" value="Unassembled WGS sequence"/>
</dbReference>
<gene>
    <name evidence="1" type="ORF">CLNEO_11780</name>
</gene>